<dbReference type="RefSeq" id="WP_320225980.1">
    <property type="nucleotide sequence ID" value="NZ_JAVIJB010000002.1"/>
</dbReference>
<dbReference type="GO" id="GO:0008483">
    <property type="term" value="F:transaminase activity"/>
    <property type="evidence" value="ECO:0007669"/>
    <property type="project" value="UniProtKB-KW"/>
</dbReference>
<name>A0ABU4YYR8_9HYPH</name>
<dbReference type="NCBIfam" id="NF006719">
    <property type="entry name" value="PRK09257.1"/>
    <property type="match status" value="1"/>
</dbReference>
<evidence type="ECO:0000256" key="3">
    <source>
        <dbReference type="ARBA" id="ARBA00011738"/>
    </source>
</evidence>
<dbReference type="PRINTS" id="PR00799">
    <property type="entry name" value="TRANSAMINASE"/>
</dbReference>
<organism evidence="9 10">
    <name type="scientific">Mesorhizobium captivum</name>
    <dbReference type="NCBI Taxonomy" id="3072319"/>
    <lineage>
        <taxon>Bacteria</taxon>
        <taxon>Pseudomonadati</taxon>
        <taxon>Pseudomonadota</taxon>
        <taxon>Alphaproteobacteria</taxon>
        <taxon>Hyphomicrobiales</taxon>
        <taxon>Phyllobacteriaceae</taxon>
        <taxon>Mesorhizobium</taxon>
    </lineage>
</organism>
<dbReference type="EC" id="2.6.1.-" evidence="7"/>
<evidence type="ECO:0000313" key="10">
    <source>
        <dbReference type="Proteomes" id="UP001271249"/>
    </source>
</evidence>
<keyword evidence="10" id="KW-1185">Reference proteome</keyword>
<accession>A0ABU4YYR8</accession>
<dbReference type="PANTHER" id="PTHR11879">
    <property type="entry name" value="ASPARTATE AMINOTRANSFERASE"/>
    <property type="match status" value="1"/>
</dbReference>
<dbReference type="Gene3D" id="3.90.1150.10">
    <property type="entry name" value="Aspartate Aminotransferase, domain 1"/>
    <property type="match status" value="1"/>
</dbReference>
<keyword evidence="4 7" id="KW-0032">Aminotransferase</keyword>
<evidence type="ECO:0000259" key="8">
    <source>
        <dbReference type="Pfam" id="PF00155"/>
    </source>
</evidence>
<evidence type="ECO:0000256" key="4">
    <source>
        <dbReference type="ARBA" id="ARBA00022576"/>
    </source>
</evidence>
<dbReference type="Gene3D" id="3.40.640.10">
    <property type="entry name" value="Type I PLP-dependent aspartate aminotransferase-like (Major domain)"/>
    <property type="match status" value="1"/>
</dbReference>
<proteinExistence type="inferred from homology"/>
<comment type="cofactor">
    <cofactor evidence="1 7">
        <name>pyridoxal 5'-phosphate</name>
        <dbReference type="ChEBI" id="CHEBI:597326"/>
    </cofactor>
</comment>
<dbReference type="InterPro" id="IPR015422">
    <property type="entry name" value="PyrdxlP-dep_Trfase_small"/>
</dbReference>
<keyword evidence="6" id="KW-0663">Pyridoxal phosphate</keyword>
<evidence type="ECO:0000256" key="1">
    <source>
        <dbReference type="ARBA" id="ARBA00001933"/>
    </source>
</evidence>
<dbReference type="InterPro" id="IPR000796">
    <property type="entry name" value="Asp_trans"/>
</dbReference>
<dbReference type="CDD" id="cd00609">
    <property type="entry name" value="AAT_like"/>
    <property type="match status" value="1"/>
</dbReference>
<dbReference type="PROSITE" id="PS00105">
    <property type="entry name" value="AA_TRANSFER_CLASS_1"/>
    <property type="match status" value="1"/>
</dbReference>
<evidence type="ECO:0000256" key="7">
    <source>
        <dbReference type="RuleBase" id="RU000481"/>
    </source>
</evidence>
<dbReference type="SUPFAM" id="SSF53383">
    <property type="entry name" value="PLP-dependent transferases"/>
    <property type="match status" value="1"/>
</dbReference>
<reference evidence="9 10" key="1">
    <citation type="submission" date="2023-08" db="EMBL/GenBank/DDBJ databases">
        <title>Implementing the SeqCode for naming new Mesorhizobium species isolated from Vachellia karroo root nodules.</title>
        <authorList>
            <person name="Van Lill M."/>
        </authorList>
    </citation>
    <scope>NUCLEOTIDE SEQUENCE [LARGE SCALE GENOMIC DNA]</scope>
    <source>
        <strain evidence="9 10">VK22B</strain>
    </source>
</reference>
<evidence type="ECO:0000256" key="5">
    <source>
        <dbReference type="ARBA" id="ARBA00022679"/>
    </source>
</evidence>
<dbReference type="Proteomes" id="UP001271249">
    <property type="component" value="Unassembled WGS sequence"/>
</dbReference>
<evidence type="ECO:0000256" key="2">
    <source>
        <dbReference type="ARBA" id="ARBA00007441"/>
    </source>
</evidence>
<evidence type="ECO:0000256" key="6">
    <source>
        <dbReference type="ARBA" id="ARBA00022898"/>
    </source>
</evidence>
<dbReference type="InterPro" id="IPR015424">
    <property type="entry name" value="PyrdxlP-dep_Trfase"/>
</dbReference>
<dbReference type="Pfam" id="PF00155">
    <property type="entry name" value="Aminotran_1_2"/>
    <property type="match status" value="1"/>
</dbReference>
<comment type="caution">
    <text evidence="9">The sequence shown here is derived from an EMBL/GenBank/DDBJ whole genome shotgun (WGS) entry which is preliminary data.</text>
</comment>
<protein>
    <recommendedName>
        <fullName evidence="7">Aminotransferase</fullName>
        <ecNumber evidence="7">2.6.1.-</ecNumber>
    </recommendedName>
</protein>
<dbReference type="EMBL" id="JAVIJC010000008">
    <property type="protein sequence ID" value="MDX8491958.1"/>
    <property type="molecule type" value="Genomic_DNA"/>
</dbReference>
<dbReference type="InterPro" id="IPR004838">
    <property type="entry name" value="NHTrfase_class1_PyrdxlP-BS"/>
</dbReference>
<evidence type="ECO:0000313" key="9">
    <source>
        <dbReference type="EMBL" id="MDX8491958.1"/>
    </source>
</evidence>
<dbReference type="InterPro" id="IPR015421">
    <property type="entry name" value="PyrdxlP-dep_Trfase_major"/>
</dbReference>
<gene>
    <name evidence="9" type="ORF">RFN29_10230</name>
</gene>
<sequence length="394" mass="42719">MFETLQPAPADKILALIGLYRADTRPGKVDLGVGVYKDRDGRTPVMRAVREAEKRLLAGQDTKTYLGLAGDTGFNAAMIKLAFGDKADLSRIRAAQAPGGSGALRLVAELLQRSRPGATVWLSDPTWPNHLPVMRAAGLQVREYPYFDAASGAVRFNDMLAGLKTANSGDVVLLHGCCHNPTGANLDAAQWAKVADVLLERGLLPFVDIAYQGFGEGLDADAAGLRLLAEKVPEMVVASSCSKNFAVYRDRVGAAMIMAKDGTQADVAMSQMLAAARALYSMPPDHGAAAVRMVLEDADLKKDWESELEEMRLRMLRLRVAFAEALRRQSNSDRFDFVASHRGMFSRLGLTEAQVERLRTEHAVYMVGDSRINVAGLPEDGMDELAKAIVSVLD</sequence>
<feature type="domain" description="Aminotransferase class I/classII large" evidence="8">
    <location>
        <begin position="27"/>
        <end position="389"/>
    </location>
</feature>
<dbReference type="PANTHER" id="PTHR11879:SF22">
    <property type="entry name" value="ASPARTATE AMINOTRANSFERASE, MITOCHONDRIAL"/>
    <property type="match status" value="1"/>
</dbReference>
<keyword evidence="5 7" id="KW-0808">Transferase</keyword>
<dbReference type="InterPro" id="IPR004839">
    <property type="entry name" value="Aminotransferase_I/II_large"/>
</dbReference>
<comment type="similarity">
    <text evidence="2 7">Belongs to the class-I pyridoxal-phosphate-dependent aminotransferase family.</text>
</comment>
<comment type="subunit">
    <text evidence="3">Homodimer.</text>
</comment>